<feature type="signal peptide" evidence="4">
    <location>
        <begin position="1"/>
        <end position="27"/>
    </location>
</feature>
<dbReference type="PANTHER" id="PTHR36710:SF12">
    <property type="entry name" value="CELL WALL _ VACUOLAR INHIBITOR OF FRUCTOSIDASE 2-LIKE"/>
    <property type="match status" value="1"/>
</dbReference>
<dbReference type="SMART" id="SM00856">
    <property type="entry name" value="PMEI"/>
    <property type="match status" value="1"/>
</dbReference>
<dbReference type="AlphaFoldDB" id="A0ABD3AP43"/>
<evidence type="ECO:0000256" key="1">
    <source>
        <dbReference type="ARBA" id="ARBA00022729"/>
    </source>
</evidence>
<dbReference type="NCBIfam" id="TIGR01614">
    <property type="entry name" value="PME_inhib"/>
    <property type="match status" value="1"/>
</dbReference>
<feature type="domain" description="Pectinesterase inhibitor" evidence="5">
    <location>
        <begin position="27"/>
        <end position="171"/>
    </location>
</feature>
<evidence type="ECO:0000256" key="2">
    <source>
        <dbReference type="ARBA" id="ARBA00023157"/>
    </source>
</evidence>
<dbReference type="Proteomes" id="UP001630127">
    <property type="component" value="Unassembled WGS sequence"/>
</dbReference>
<dbReference type="EMBL" id="JBJUIK010000003">
    <property type="protein sequence ID" value="KAL3532955.1"/>
    <property type="molecule type" value="Genomic_DNA"/>
</dbReference>
<protein>
    <recommendedName>
        <fullName evidence="5">Pectinesterase inhibitor domain-containing protein</fullName>
    </recommendedName>
</protein>
<organism evidence="6 7">
    <name type="scientific">Cinchona calisaya</name>
    <dbReference type="NCBI Taxonomy" id="153742"/>
    <lineage>
        <taxon>Eukaryota</taxon>
        <taxon>Viridiplantae</taxon>
        <taxon>Streptophyta</taxon>
        <taxon>Embryophyta</taxon>
        <taxon>Tracheophyta</taxon>
        <taxon>Spermatophyta</taxon>
        <taxon>Magnoliopsida</taxon>
        <taxon>eudicotyledons</taxon>
        <taxon>Gunneridae</taxon>
        <taxon>Pentapetalae</taxon>
        <taxon>asterids</taxon>
        <taxon>lamiids</taxon>
        <taxon>Gentianales</taxon>
        <taxon>Rubiaceae</taxon>
        <taxon>Cinchonoideae</taxon>
        <taxon>Cinchoneae</taxon>
        <taxon>Cinchona</taxon>
    </lineage>
</organism>
<dbReference type="InterPro" id="IPR052421">
    <property type="entry name" value="PCW_Enzyme_Inhibitor"/>
</dbReference>
<comment type="similarity">
    <text evidence="3">Belongs to the PMEI family.</text>
</comment>
<evidence type="ECO:0000256" key="4">
    <source>
        <dbReference type="SAM" id="SignalP"/>
    </source>
</evidence>
<evidence type="ECO:0000313" key="6">
    <source>
        <dbReference type="EMBL" id="KAL3532955.1"/>
    </source>
</evidence>
<dbReference type="Pfam" id="PF04043">
    <property type="entry name" value="PMEI"/>
    <property type="match status" value="1"/>
</dbReference>
<evidence type="ECO:0000256" key="3">
    <source>
        <dbReference type="ARBA" id="ARBA00038471"/>
    </source>
</evidence>
<feature type="chain" id="PRO_5044795674" description="Pectinesterase inhibitor domain-containing protein" evidence="4">
    <location>
        <begin position="28"/>
        <end position="175"/>
    </location>
</feature>
<dbReference type="PANTHER" id="PTHR36710">
    <property type="entry name" value="PECTINESTERASE INHIBITOR-LIKE"/>
    <property type="match status" value="1"/>
</dbReference>
<reference evidence="6 7" key="1">
    <citation type="submission" date="2024-11" db="EMBL/GenBank/DDBJ databases">
        <title>A near-complete genome assembly of Cinchona calisaya.</title>
        <authorList>
            <person name="Lian D.C."/>
            <person name="Zhao X.W."/>
            <person name="Wei L."/>
        </authorList>
    </citation>
    <scope>NUCLEOTIDE SEQUENCE [LARGE SCALE GENOMIC DNA]</scope>
    <source>
        <tissue evidence="6">Nenye</tissue>
    </source>
</reference>
<sequence length="175" mass="19263">MATLVRVGIFAMSCILMATHYLQIADADESLINNLCSNTLEPGYCKCCFQSIPGSNQQDARGLGGSSIKCAAKQSIIVQLDFRELASNCTDGEVEKTYDTCVDRIVAARHFFGDAYLTWEEGRYSDAAELAQAALENYWQCVHQLEGSSMTPKLITDCVYLRAFSEVAVGILHQL</sequence>
<proteinExistence type="inferred from homology"/>
<evidence type="ECO:0000313" key="7">
    <source>
        <dbReference type="Proteomes" id="UP001630127"/>
    </source>
</evidence>
<keyword evidence="1 4" id="KW-0732">Signal</keyword>
<dbReference type="InterPro" id="IPR006501">
    <property type="entry name" value="Pectinesterase_inhib_dom"/>
</dbReference>
<name>A0ABD3AP43_9GENT</name>
<dbReference type="SUPFAM" id="SSF101148">
    <property type="entry name" value="Plant invertase/pectin methylesterase inhibitor"/>
    <property type="match status" value="1"/>
</dbReference>
<keyword evidence="2" id="KW-1015">Disulfide bond</keyword>
<evidence type="ECO:0000259" key="5">
    <source>
        <dbReference type="SMART" id="SM00856"/>
    </source>
</evidence>
<dbReference type="Gene3D" id="1.20.140.40">
    <property type="entry name" value="Invertase/pectin methylesterase inhibitor family protein"/>
    <property type="match status" value="1"/>
</dbReference>
<comment type="caution">
    <text evidence="6">The sequence shown here is derived from an EMBL/GenBank/DDBJ whole genome shotgun (WGS) entry which is preliminary data.</text>
</comment>
<accession>A0ABD3AP43</accession>
<dbReference type="InterPro" id="IPR035513">
    <property type="entry name" value="Invertase/methylesterase_inhib"/>
</dbReference>
<keyword evidence="7" id="KW-1185">Reference proteome</keyword>
<gene>
    <name evidence="6" type="ORF">ACH5RR_006476</name>
</gene>